<feature type="domain" description="CBS" evidence="21">
    <location>
        <begin position="92"/>
        <end position="155"/>
    </location>
</feature>
<keyword evidence="11 18" id="KW-0129">CBS domain</keyword>
<dbReference type="GO" id="GO:0003938">
    <property type="term" value="F:IMP dehydrogenase activity"/>
    <property type="evidence" value="ECO:0007669"/>
    <property type="project" value="UniProtKB-UniRule"/>
</dbReference>
<evidence type="ECO:0000256" key="10">
    <source>
        <dbReference type="ARBA" id="ARBA00023027"/>
    </source>
</evidence>
<feature type="binding site" evidence="13">
    <location>
        <position position="251"/>
    </location>
    <ligand>
        <name>NAD(+)</name>
        <dbReference type="ChEBI" id="CHEBI:57540"/>
    </ligand>
</feature>
<evidence type="ECO:0000256" key="16">
    <source>
        <dbReference type="PIRSR" id="PIRSR000130-3"/>
    </source>
</evidence>
<evidence type="ECO:0000256" key="17">
    <source>
        <dbReference type="PIRSR" id="PIRSR000130-4"/>
    </source>
</evidence>
<dbReference type="GO" id="GO:0006177">
    <property type="term" value="P:GMP biosynthetic process"/>
    <property type="evidence" value="ECO:0007669"/>
    <property type="project" value="UniProtKB-UniRule"/>
</dbReference>
<dbReference type="PIRSF" id="PIRSF000130">
    <property type="entry name" value="IMPDH"/>
    <property type="match status" value="1"/>
</dbReference>
<feature type="binding site" evidence="13 15">
    <location>
        <begin position="388"/>
        <end position="392"/>
    </location>
    <ligand>
        <name>IMP</name>
        <dbReference type="ChEBI" id="CHEBI:58053"/>
    </ligand>
</feature>
<accession>A0A2T1HXP0</accession>
<evidence type="ECO:0000256" key="5">
    <source>
        <dbReference type="ARBA" id="ARBA00022737"/>
    </source>
</evidence>
<comment type="catalytic activity">
    <reaction evidence="12 13 20">
        <text>IMP + NAD(+) + H2O = XMP + NADH + H(+)</text>
        <dbReference type="Rhea" id="RHEA:11708"/>
        <dbReference type="ChEBI" id="CHEBI:15377"/>
        <dbReference type="ChEBI" id="CHEBI:15378"/>
        <dbReference type="ChEBI" id="CHEBI:57464"/>
        <dbReference type="ChEBI" id="CHEBI:57540"/>
        <dbReference type="ChEBI" id="CHEBI:57945"/>
        <dbReference type="ChEBI" id="CHEBI:58053"/>
        <dbReference type="EC" id="1.1.1.205"/>
    </reaction>
</comment>
<dbReference type="Proteomes" id="UP000239772">
    <property type="component" value="Unassembled WGS sequence"/>
</dbReference>
<dbReference type="CDD" id="cd00381">
    <property type="entry name" value="IMPDH"/>
    <property type="match status" value="1"/>
</dbReference>
<dbReference type="EC" id="1.1.1.205" evidence="13 20"/>
<keyword evidence="7 13" id="KW-0658">Purine biosynthesis</keyword>
<dbReference type="HAMAP" id="MF_01964">
    <property type="entry name" value="IMPDH"/>
    <property type="match status" value="1"/>
</dbReference>
<reference evidence="23" key="1">
    <citation type="submission" date="2018-03" db="EMBL/GenBank/DDBJ databases">
        <authorList>
            <person name="Sun L."/>
            <person name="Liu H."/>
            <person name="Chen W."/>
            <person name="Huang K."/>
            <person name="Liu W."/>
            <person name="Gao X."/>
        </authorList>
    </citation>
    <scope>NUCLEOTIDE SEQUENCE [LARGE SCALE GENOMIC DNA]</scope>
    <source>
        <strain evidence="23">SH9</strain>
    </source>
</reference>
<evidence type="ECO:0000256" key="14">
    <source>
        <dbReference type="PIRSR" id="PIRSR000130-1"/>
    </source>
</evidence>
<dbReference type="UniPathway" id="UPA00601">
    <property type="reaction ID" value="UER00295"/>
</dbReference>
<keyword evidence="6 13" id="KW-0332">GMP biosynthesis</keyword>
<keyword evidence="23" id="KW-1185">Reference proteome</keyword>
<dbReference type="GO" id="GO:0046872">
    <property type="term" value="F:metal ion binding"/>
    <property type="evidence" value="ECO:0007669"/>
    <property type="project" value="UniProtKB-UniRule"/>
</dbReference>
<comment type="subunit">
    <text evidence="3 13">Homotetramer.</text>
</comment>
<evidence type="ECO:0000259" key="21">
    <source>
        <dbReference type="PROSITE" id="PS51371"/>
    </source>
</evidence>
<dbReference type="CDD" id="cd04601">
    <property type="entry name" value="CBS_pair_IMPDH"/>
    <property type="match status" value="1"/>
</dbReference>
<dbReference type="SMART" id="SM01240">
    <property type="entry name" value="IMPDH"/>
    <property type="match status" value="1"/>
</dbReference>
<name>A0A2T1HXP0_9HYPH</name>
<evidence type="ECO:0000256" key="20">
    <source>
        <dbReference type="RuleBase" id="RU003928"/>
    </source>
</evidence>
<keyword evidence="5" id="KW-0677">Repeat</keyword>
<keyword evidence="10 13" id="KW-0520">NAD</keyword>
<dbReference type="PANTHER" id="PTHR11911:SF111">
    <property type="entry name" value="INOSINE-5'-MONOPHOSPHATE DEHYDROGENASE"/>
    <property type="match status" value="1"/>
</dbReference>
<dbReference type="NCBIfam" id="TIGR01302">
    <property type="entry name" value="IMP_dehydrog"/>
    <property type="match status" value="1"/>
</dbReference>
<feature type="binding site" evidence="13">
    <location>
        <position position="473"/>
    </location>
    <ligand>
        <name>K(+)</name>
        <dbReference type="ChEBI" id="CHEBI:29103"/>
        <note>ligand shared between two tetrameric partners</note>
    </ligand>
</feature>
<sequence>MATIREALTFDDVLLQPGHSEVMPGDVNIATRLTRTIRLTLPIISSAMDTVSEAPMAIAMAQAGGLGVIHRNFDPEAQAAEIRKVKKFESGMVVNPVTIHPDETLADALDLMKRHGISGIPVVERGPAGKPGMLVGILTNRDVRFATSPQQPVSELMTKDRLITVREGVSQDEAKRLLHQFRIEKLLVVDDHYRCIGLITVKDMEKQVAYPNASKDEAGRLRVAAATTVGEQGFLRAEMLIDAGCDVLVVDTAHGHSQRVLESVSRIKKLSNAVQVVAGNVATKAGAQALIDAGADAVKIGIGPGSICTTRIVAGVGVPQLTAIMDAVEAAAKADTPVIADGGIKFSGDLAKALAAGAECAMVGSLLAGTDESPGEVFLYQGRSYKAYRGMGSVGAMARGSADRYFQQDIKDTLKLVPEGIEGQVAYKGPVSGVLHQLAGGLRAAMGYVGAKTLPEFREKAEFVRITSAGLRESHVHDVTITRESPNYPTRV</sequence>
<dbReference type="InterPro" id="IPR000644">
    <property type="entry name" value="CBS_dom"/>
</dbReference>
<evidence type="ECO:0000256" key="8">
    <source>
        <dbReference type="ARBA" id="ARBA00022958"/>
    </source>
</evidence>
<evidence type="ECO:0000256" key="3">
    <source>
        <dbReference type="ARBA" id="ARBA00011881"/>
    </source>
</evidence>
<dbReference type="InterPro" id="IPR015875">
    <property type="entry name" value="IMP_DH/GMP_Rdtase_CS"/>
</dbReference>
<evidence type="ECO:0000313" key="22">
    <source>
        <dbReference type="EMBL" id="PSC06375.1"/>
    </source>
</evidence>
<comment type="caution">
    <text evidence="22">The sequence shown here is derived from an EMBL/GenBank/DDBJ whole genome shotgun (WGS) entry which is preliminary data.</text>
</comment>
<dbReference type="RefSeq" id="WP_106335289.1">
    <property type="nucleotide sequence ID" value="NZ_PVZS01000003.1"/>
</dbReference>
<dbReference type="FunFam" id="3.20.20.70:FF:000003">
    <property type="entry name" value="GMP reductase"/>
    <property type="match status" value="1"/>
</dbReference>
<dbReference type="InterPro" id="IPR005990">
    <property type="entry name" value="IMP_DH"/>
</dbReference>
<evidence type="ECO:0000256" key="1">
    <source>
        <dbReference type="ARBA" id="ARBA00001958"/>
    </source>
</evidence>
<keyword evidence="9 13" id="KW-0560">Oxidoreductase</keyword>
<feature type="binding site" evidence="13 15">
    <location>
        <position position="419"/>
    </location>
    <ligand>
        <name>IMP</name>
        <dbReference type="ChEBI" id="CHEBI:58053"/>
    </ligand>
</feature>
<comment type="similarity">
    <text evidence="2 13 19">Belongs to the IMPDH/GMPR family.</text>
</comment>
<evidence type="ECO:0000256" key="15">
    <source>
        <dbReference type="PIRSR" id="PIRSR000130-2"/>
    </source>
</evidence>
<dbReference type="InterPro" id="IPR001093">
    <property type="entry name" value="IMP_DH_GMPRt"/>
</dbReference>
<comment type="pathway">
    <text evidence="13 20">Purine metabolism; XMP biosynthesis via de novo pathway; XMP from IMP: step 1/1.</text>
</comment>
<dbReference type="PANTHER" id="PTHR11911">
    <property type="entry name" value="INOSINE-5-MONOPHOSPHATE DEHYDROGENASE RELATED"/>
    <property type="match status" value="1"/>
</dbReference>
<evidence type="ECO:0000313" key="23">
    <source>
        <dbReference type="Proteomes" id="UP000239772"/>
    </source>
</evidence>
<gene>
    <name evidence="13" type="primary">guaB</name>
    <name evidence="22" type="ORF">SLNSH_03565</name>
</gene>
<feature type="binding site" description="in other chain" evidence="13 17">
    <location>
        <position position="308"/>
    </location>
    <ligand>
        <name>K(+)</name>
        <dbReference type="ChEBI" id="CHEBI:29103"/>
        <note>ligand shared between two tetrameric partners</note>
    </ligand>
</feature>
<comment type="cofactor">
    <cofactor evidence="1 13">
        <name>K(+)</name>
        <dbReference type="ChEBI" id="CHEBI:29103"/>
    </cofactor>
</comment>
<organism evidence="22 23">
    <name type="scientific">Alsobacter soli</name>
    <dbReference type="NCBI Taxonomy" id="2109933"/>
    <lineage>
        <taxon>Bacteria</taxon>
        <taxon>Pseudomonadati</taxon>
        <taxon>Pseudomonadota</taxon>
        <taxon>Alphaproteobacteria</taxon>
        <taxon>Hyphomicrobiales</taxon>
        <taxon>Alsobacteraceae</taxon>
        <taxon>Alsobacter</taxon>
    </lineage>
</organism>
<dbReference type="Gene3D" id="3.20.20.70">
    <property type="entry name" value="Aldolase class I"/>
    <property type="match status" value="1"/>
</dbReference>
<evidence type="ECO:0000256" key="2">
    <source>
        <dbReference type="ARBA" id="ARBA00005502"/>
    </source>
</evidence>
<keyword evidence="8 13" id="KW-0630">Potassium</keyword>
<dbReference type="GO" id="GO:0000166">
    <property type="term" value="F:nucleotide binding"/>
    <property type="evidence" value="ECO:0007669"/>
    <property type="project" value="UniProtKB-UniRule"/>
</dbReference>
<feature type="binding site" evidence="13 15">
    <location>
        <begin position="341"/>
        <end position="343"/>
    </location>
    <ligand>
        <name>IMP</name>
        <dbReference type="ChEBI" id="CHEBI:58053"/>
    </ligand>
</feature>
<comment type="caution">
    <text evidence="13">Lacks conserved residue(s) required for the propagation of feature annotation.</text>
</comment>
<dbReference type="AlphaFoldDB" id="A0A2T1HXP0"/>
<feature type="active site" description="Proton acceptor" evidence="13 14">
    <location>
        <position position="404"/>
    </location>
</feature>
<evidence type="ECO:0000256" key="9">
    <source>
        <dbReference type="ARBA" id="ARBA00023002"/>
    </source>
</evidence>
<dbReference type="EMBL" id="PVZS01000003">
    <property type="protein sequence ID" value="PSC06375.1"/>
    <property type="molecule type" value="Genomic_DNA"/>
</dbReference>
<feature type="active site" description="Thioimidate intermediate" evidence="13 14">
    <location>
        <position position="308"/>
    </location>
</feature>
<proteinExistence type="inferred from homology"/>
<dbReference type="PROSITE" id="PS00487">
    <property type="entry name" value="IMP_DH_GMP_RED"/>
    <property type="match status" value="1"/>
</dbReference>
<dbReference type="SUPFAM" id="SSF54631">
    <property type="entry name" value="CBS-domain pair"/>
    <property type="match status" value="1"/>
</dbReference>
<dbReference type="PROSITE" id="PS51371">
    <property type="entry name" value="CBS"/>
    <property type="match status" value="2"/>
</dbReference>
<dbReference type="Pfam" id="PF00478">
    <property type="entry name" value="IMPDH"/>
    <property type="match status" value="1"/>
</dbReference>
<feature type="domain" description="CBS" evidence="21">
    <location>
        <begin position="157"/>
        <end position="214"/>
    </location>
</feature>
<feature type="binding site" evidence="13 15">
    <location>
        <begin position="364"/>
        <end position="365"/>
    </location>
    <ligand>
        <name>IMP</name>
        <dbReference type="ChEBI" id="CHEBI:58053"/>
    </ligand>
</feature>
<evidence type="ECO:0000256" key="12">
    <source>
        <dbReference type="ARBA" id="ARBA00048028"/>
    </source>
</evidence>
<dbReference type="OrthoDB" id="9805398at2"/>
<feature type="binding site" evidence="16">
    <location>
        <begin position="251"/>
        <end position="253"/>
    </location>
    <ligand>
        <name>NAD(+)</name>
        <dbReference type="ChEBI" id="CHEBI:57540"/>
    </ligand>
</feature>
<feature type="binding site" evidence="13">
    <location>
        <position position="474"/>
    </location>
    <ligand>
        <name>K(+)</name>
        <dbReference type="ChEBI" id="CHEBI:29103"/>
        <note>ligand shared between two tetrameric partners</note>
    </ligand>
</feature>
<feature type="binding site" description="in other chain" evidence="13 17">
    <location>
        <position position="305"/>
    </location>
    <ligand>
        <name>K(+)</name>
        <dbReference type="ChEBI" id="CHEBI:29103"/>
        <note>ligand shared between two tetrameric partners</note>
    </ligand>
</feature>
<keyword evidence="4 13" id="KW-0479">Metal-binding</keyword>
<comment type="activity regulation">
    <text evidence="13">Mycophenolic acid (MPA) is a non-competitive inhibitor that prevents formation of the closed enzyme conformation by binding to the same site as the amobile flap. In contrast, mizoribine monophosphate (MZP) is a competitive inhibitor that induces the closed conformation. MPA is a potent inhibitor of mammalian IMPDHs but a poor inhibitor of the bacterial enzymes. MZP is a more potent inhibitor of bacterial IMPDH.</text>
</comment>
<evidence type="ECO:0000256" key="6">
    <source>
        <dbReference type="ARBA" id="ARBA00022749"/>
    </source>
</evidence>
<feature type="binding site" evidence="13 16">
    <location>
        <begin position="301"/>
        <end position="303"/>
    </location>
    <ligand>
        <name>NAD(+)</name>
        <dbReference type="ChEBI" id="CHEBI:57540"/>
    </ligand>
</feature>
<dbReference type="SMART" id="SM00116">
    <property type="entry name" value="CBS"/>
    <property type="match status" value="2"/>
</dbReference>
<evidence type="ECO:0000256" key="11">
    <source>
        <dbReference type="ARBA" id="ARBA00023122"/>
    </source>
</evidence>
<comment type="function">
    <text evidence="13">Catalyzes the conversion of inosine 5'-phosphate (IMP) to xanthosine 5'-phosphate (XMP), the first committed and rate-limiting step in the de novo synthesis of guanine nucleotides, and therefore plays an important role in the regulation of cell growth.</text>
</comment>
<evidence type="ECO:0000256" key="13">
    <source>
        <dbReference type="HAMAP-Rule" id="MF_01964"/>
    </source>
</evidence>
<evidence type="ECO:0000256" key="7">
    <source>
        <dbReference type="ARBA" id="ARBA00022755"/>
    </source>
</evidence>
<feature type="binding site" evidence="13 15">
    <location>
        <position position="306"/>
    </location>
    <ligand>
        <name>IMP</name>
        <dbReference type="ChEBI" id="CHEBI:58053"/>
    </ligand>
</feature>
<protein>
    <recommendedName>
        <fullName evidence="13 20">Inosine-5'-monophosphate dehydrogenase</fullName>
        <shortName evidence="13">IMP dehydrogenase</shortName>
        <shortName evidence="13">IMPD</shortName>
        <shortName evidence="13">IMPDH</shortName>
        <ecNumber evidence="13 20">1.1.1.205</ecNumber>
    </recommendedName>
</protein>
<feature type="binding site" evidence="13">
    <location>
        <position position="475"/>
    </location>
    <ligand>
        <name>K(+)</name>
        <dbReference type="ChEBI" id="CHEBI:29103"/>
        <note>ligand shared between two tetrameric partners</note>
    </ligand>
</feature>
<dbReference type="InterPro" id="IPR046342">
    <property type="entry name" value="CBS_dom_sf"/>
</dbReference>
<dbReference type="SUPFAM" id="SSF51412">
    <property type="entry name" value="Inosine monophosphate dehydrogenase (IMPDH)"/>
    <property type="match status" value="1"/>
</dbReference>
<dbReference type="GO" id="GO:0006183">
    <property type="term" value="P:GTP biosynthetic process"/>
    <property type="evidence" value="ECO:0007669"/>
    <property type="project" value="TreeGrafter"/>
</dbReference>
<evidence type="ECO:0000256" key="19">
    <source>
        <dbReference type="RuleBase" id="RU003927"/>
    </source>
</evidence>
<evidence type="ECO:0000256" key="4">
    <source>
        <dbReference type="ARBA" id="ARBA00022723"/>
    </source>
</evidence>
<dbReference type="Pfam" id="PF00571">
    <property type="entry name" value="CBS"/>
    <property type="match status" value="2"/>
</dbReference>
<evidence type="ECO:0000256" key="18">
    <source>
        <dbReference type="PROSITE-ProRule" id="PRU00703"/>
    </source>
</evidence>
<feature type="binding site" description="in other chain" evidence="13 17">
    <location>
        <position position="303"/>
    </location>
    <ligand>
        <name>K(+)</name>
        <dbReference type="ChEBI" id="CHEBI:29103"/>
        <note>ligand shared between two tetrameric partners</note>
    </ligand>
</feature>
<dbReference type="InterPro" id="IPR013785">
    <property type="entry name" value="Aldolase_TIM"/>
</dbReference>